<proteinExistence type="predicted"/>
<evidence type="ECO:0000256" key="1">
    <source>
        <dbReference type="ARBA" id="ARBA00022679"/>
    </source>
</evidence>
<comment type="caution">
    <text evidence="3">The sequence shown here is derived from an EMBL/GenBank/DDBJ whole genome shotgun (WGS) entry which is preliminary data.</text>
</comment>
<sequence>MRKAGFQVSVFTVGKPSIGHKIHRVTTYFEKFASNTFRKKPPYDINIFIQDLVPSWFPYARVNCLLPMPEWFRDGSQSLLPQLDYVLCCTKFTQDIFQKLGCQTEFISFTSFDQFDEQYSKDYDKFFHMAGSNAVQKGTKTLIEVWSRHPKWPTLIVRQKKQGFHLQASNIDYIHDYVDEQTLRQYQNTFGIHLCPSQAEGFGHYIVEAMTTKALICTTNAPPMNELITSERGLLADYSHRQPQRLGMNYYVDPQALETKIEEILGMDYETKKKLGENARDWYLENEKFFQEKVVNFLKDL</sequence>
<dbReference type="EMBL" id="BDQK01000013">
    <property type="protein sequence ID" value="GBF81257.1"/>
    <property type="molecule type" value="Genomic_DNA"/>
</dbReference>
<name>A0A401IIZ2_APHSA</name>
<dbReference type="SUPFAM" id="SSF53756">
    <property type="entry name" value="UDP-Glycosyltransferase/glycogen phosphorylase"/>
    <property type="match status" value="1"/>
</dbReference>
<evidence type="ECO:0000259" key="2">
    <source>
        <dbReference type="Pfam" id="PF00534"/>
    </source>
</evidence>
<dbReference type="AlphaFoldDB" id="A0A401IIZ2"/>
<gene>
    <name evidence="3" type="ORF">AsFPU1_2669</name>
</gene>
<reference evidence="4" key="1">
    <citation type="submission" date="2017-05" db="EMBL/GenBank/DDBJ databases">
        <title>Physiological properties and genetic analysis related to exopolysaccharide production of fresh-water unicellular cyanobacterium Aphanothece sacrum, Suizenji Nori, that has been cultured as a food source in Japan.</title>
        <authorList>
            <person name="Kanesaki Y."/>
            <person name="Yoshikawa S."/>
            <person name="Ohki K."/>
        </authorList>
    </citation>
    <scope>NUCLEOTIDE SEQUENCE [LARGE SCALE GENOMIC DNA]</scope>
    <source>
        <strain evidence="4">FPU1</strain>
    </source>
</reference>
<evidence type="ECO:0000313" key="4">
    <source>
        <dbReference type="Proteomes" id="UP000287247"/>
    </source>
</evidence>
<keyword evidence="4" id="KW-1185">Reference proteome</keyword>
<dbReference type="GO" id="GO:0016757">
    <property type="term" value="F:glycosyltransferase activity"/>
    <property type="evidence" value="ECO:0007669"/>
    <property type="project" value="InterPro"/>
</dbReference>
<dbReference type="InterPro" id="IPR001296">
    <property type="entry name" value="Glyco_trans_1"/>
</dbReference>
<dbReference type="Pfam" id="PF00534">
    <property type="entry name" value="Glycos_transf_1"/>
    <property type="match status" value="1"/>
</dbReference>
<dbReference type="PANTHER" id="PTHR46401">
    <property type="entry name" value="GLYCOSYLTRANSFERASE WBBK-RELATED"/>
    <property type="match status" value="1"/>
</dbReference>
<keyword evidence="1 3" id="KW-0808">Transferase</keyword>
<dbReference type="Proteomes" id="UP000287247">
    <property type="component" value="Unassembled WGS sequence"/>
</dbReference>
<protein>
    <submittedName>
        <fullName evidence="3">Glycosyl transferase</fullName>
    </submittedName>
</protein>
<accession>A0A401IIZ2</accession>
<organism evidence="3 4">
    <name type="scientific">Aphanothece sacrum FPU1</name>
    <dbReference type="NCBI Taxonomy" id="1920663"/>
    <lineage>
        <taxon>Bacteria</taxon>
        <taxon>Bacillati</taxon>
        <taxon>Cyanobacteriota</taxon>
        <taxon>Cyanophyceae</taxon>
        <taxon>Oscillatoriophycideae</taxon>
        <taxon>Chroococcales</taxon>
        <taxon>Aphanothecaceae</taxon>
        <taxon>Aphanothece</taxon>
    </lineage>
</organism>
<evidence type="ECO:0000313" key="3">
    <source>
        <dbReference type="EMBL" id="GBF81257.1"/>
    </source>
</evidence>
<dbReference type="Gene3D" id="3.40.50.2000">
    <property type="entry name" value="Glycogen Phosphorylase B"/>
    <property type="match status" value="1"/>
</dbReference>
<dbReference type="GO" id="GO:0009103">
    <property type="term" value="P:lipopolysaccharide biosynthetic process"/>
    <property type="evidence" value="ECO:0007669"/>
    <property type="project" value="TreeGrafter"/>
</dbReference>
<feature type="domain" description="Glycosyl transferase family 1" evidence="2">
    <location>
        <begin position="119"/>
        <end position="282"/>
    </location>
</feature>
<dbReference type="PANTHER" id="PTHR46401:SF2">
    <property type="entry name" value="GLYCOSYLTRANSFERASE WBBK-RELATED"/>
    <property type="match status" value="1"/>
</dbReference>